<evidence type="ECO:0000256" key="2">
    <source>
        <dbReference type="ARBA" id="ARBA00022692"/>
    </source>
</evidence>
<keyword evidence="2 6" id="KW-0812">Transmembrane</keyword>
<feature type="transmembrane region" description="Helical" evidence="6">
    <location>
        <begin position="171"/>
        <end position="190"/>
    </location>
</feature>
<dbReference type="SUPFAM" id="SSF52540">
    <property type="entry name" value="P-loop containing nucleoside triphosphate hydrolases"/>
    <property type="match status" value="1"/>
</dbReference>
<evidence type="ECO:0000313" key="10">
    <source>
        <dbReference type="Proteomes" id="UP001499841"/>
    </source>
</evidence>
<dbReference type="EMBL" id="BAABBA010000009">
    <property type="protein sequence ID" value="GAA4287733.1"/>
    <property type="molecule type" value="Genomic_DNA"/>
</dbReference>
<proteinExistence type="predicted"/>
<feature type="domain" description="ABC transporter" evidence="7">
    <location>
        <begin position="368"/>
        <end position="604"/>
    </location>
</feature>
<evidence type="ECO:0000259" key="8">
    <source>
        <dbReference type="PROSITE" id="PS50929"/>
    </source>
</evidence>
<evidence type="ECO:0000256" key="3">
    <source>
        <dbReference type="ARBA" id="ARBA00022989"/>
    </source>
</evidence>
<keyword evidence="4 6" id="KW-0472">Membrane</keyword>
<keyword evidence="10" id="KW-1185">Reference proteome</keyword>
<dbReference type="InterPro" id="IPR036640">
    <property type="entry name" value="ABC1_TM_sf"/>
</dbReference>
<dbReference type="InterPro" id="IPR027417">
    <property type="entry name" value="P-loop_NTPase"/>
</dbReference>
<dbReference type="Pfam" id="PF00664">
    <property type="entry name" value="ABC_membrane"/>
    <property type="match status" value="1"/>
</dbReference>
<feature type="region of interest" description="Disordered" evidence="5">
    <location>
        <begin position="354"/>
        <end position="379"/>
    </location>
</feature>
<protein>
    <recommendedName>
        <fullName evidence="11">ATP-binding cassette domain-containing protein</fullName>
    </recommendedName>
</protein>
<evidence type="ECO:0000256" key="5">
    <source>
        <dbReference type="SAM" id="MobiDB-lite"/>
    </source>
</evidence>
<dbReference type="PROSITE" id="PS00211">
    <property type="entry name" value="ABC_TRANSPORTER_1"/>
    <property type="match status" value="1"/>
</dbReference>
<dbReference type="PANTHER" id="PTHR43394:SF1">
    <property type="entry name" value="ATP-BINDING CASSETTE SUB-FAMILY B MEMBER 10, MITOCHONDRIAL"/>
    <property type="match status" value="1"/>
</dbReference>
<dbReference type="InterPro" id="IPR039421">
    <property type="entry name" value="Type_1_exporter"/>
</dbReference>
<dbReference type="PROSITE" id="PS50929">
    <property type="entry name" value="ABC_TM1F"/>
    <property type="match status" value="1"/>
</dbReference>
<sequence length="630" mass="64903">MLDVPSGHPGHPPLTRPVTFLGWLARREAGVLLLAVVLAVVESVALAAVPYLLGTALDEGLADGLSPALLRTCGLLVLVGLVGAGASALGHIGEIGAWLHGAFRTSRLVGHHVTRTGDAISDELPTGEVVSTVASDAFHIGNMMEVFPRFVGSVVAYVVVAVVVLQQSVPLGLAILVGLPVTTTVLALLVRPLHARQAVHREASGRLTTLGSDTVSGLRVLRGIGGEDVFAARYAEQSQRVRAAGVGVASTSAVLQALQVLLPGLFVAGVVWFGAHLALRGEITAGQLVAFYGYTAFLAEPLRAATQFVQMFTRARVGARKVIAVLKVQPAAGTVAESEAADAAGTADAASAADSTGAAADPAGAGTDRTGGRSARGAGARAAGDLVDLTTGVRIRPGRTTAIVSSRPEHSAALATRLGRFDDADGAVTLDGTALTDLPLAEVRERVVVAGATPQLFTGRLREELDVRDRGDEGALYRALEVADAHDVLSSMPDGLDGEITEKGRSLSGGQRQRVALARALLTEAEVLVLVEPTSAVDAHTEARIAARLVDHRAGRTTVVVTASPLVLEHADEVVLLDGGRERARGTHRDLLARAVAGDPDAAAYRLVVTREAAAADEPAAAARAHGKDA</sequence>
<feature type="transmembrane region" description="Helical" evidence="6">
    <location>
        <begin position="146"/>
        <end position="165"/>
    </location>
</feature>
<dbReference type="Gene3D" id="3.40.50.300">
    <property type="entry name" value="P-loop containing nucleotide triphosphate hydrolases"/>
    <property type="match status" value="1"/>
</dbReference>
<comment type="caution">
    <text evidence="9">The sequence shown here is derived from an EMBL/GenBank/DDBJ whole genome shotgun (WGS) entry which is preliminary data.</text>
</comment>
<dbReference type="InterPro" id="IPR003439">
    <property type="entry name" value="ABC_transporter-like_ATP-bd"/>
</dbReference>
<name>A0ABP8EUV5_9MICO</name>
<evidence type="ECO:0000256" key="6">
    <source>
        <dbReference type="SAM" id="Phobius"/>
    </source>
</evidence>
<dbReference type="InterPro" id="IPR017871">
    <property type="entry name" value="ABC_transporter-like_CS"/>
</dbReference>
<feature type="transmembrane region" description="Helical" evidence="6">
    <location>
        <begin position="31"/>
        <end position="53"/>
    </location>
</feature>
<dbReference type="Gene3D" id="1.20.1560.10">
    <property type="entry name" value="ABC transporter type 1, transmembrane domain"/>
    <property type="match status" value="1"/>
</dbReference>
<feature type="transmembrane region" description="Helical" evidence="6">
    <location>
        <begin position="260"/>
        <end position="279"/>
    </location>
</feature>
<evidence type="ECO:0008006" key="11">
    <source>
        <dbReference type="Google" id="ProtNLM"/>
    </source>
</evidence>
<dbReference type="PROSITE" id="PS50893">
    <property type="entry name" value="ABC_TRANSPORTER_2"/>
    <property type="match status" value="1"/>
</dbReference>
<evidence type="ECO:0000313" key="9">
    <source>
        <dbReference type="EMBL" id="GAA4287733.1"/>
    </source>
</evidence>
<gene>
    <name evidence="9" type="ORF">GCM10022262_20920</name>
</gene>
<dbReference type="RefSeq" id="WP_345040755.1">
    <property type="nucleotide sequence ID" value="NZ_BAABBA010000009.1"/>
</dbReference>
<evidence type="ECO:0000256" key="1">
    <source>
        <dbReference type="ARBA" id="ARBA00004651"/>
    </source>
</evidence>
<dbReference type="PANTHER" id="PTHR43394">
    <property type="entry name" value="ATP-DEPENDENT PERMEASE MDL1, MITOCHONDRIAL"/>
    <property type="match status" value="1"/>
</dbReference>
<dbReference type="Pfam" id="PF00005">
    <property type="entry name" value="ABC_tran"/>
    <property type="match status" value="1"/>
</dbReference>
<keyword evidence="3 6" id="KW-1133">Transmembrane helix</keyword>
<evidence type="ECO:0000256" key="4">
    <source>
        <dbReference type="ARBA" id="ARBA00023136"/>
    </source>
</evidence>
<organism evidence="9 10">
    <name type="scientific">Georgenia daeguensis</name>
    <dbReference type="NCBI Taxonomy" id="908355"/>
    <lineage>
        <taxon>Bacteria</taxon>
        <taxon>Bacillati</taxon>
        <taxon>Actinomycetota</taxon>
        <taxon>Actinomycetes</taxon>
        <taxon>Micrococcales</taxon>
        <taxon>Bogoriellaceae</taxon>
        <taxon>Georgenia</taxon>
    </lineage>
</organism>
<dbReference type="InterPro" id="IPR011527">
    <property type="entry name" value="ABC1_TM_dom"/>
</dbReference>
<feature type="domain" description="ABC transmembrane type-1" evidence="8">
    <location>
        <begin position="33"/>
        <end position="314"/>
    </location>
</feature>
<accession>A0ABP8EUV5</accession>
<reference evidence="10" key="1">
    <citation type="journal article" date="2019" name="Int. J. Syst. Evol. Microbiol.">
        <title>The Global Catalogue of Microorganisms (GCM) 10K type strain sequencing project: providing services to taxonomists for standard genome sequencing and annotation.</title>
        <authorList>
            <consortium name="The Broad Institute Genomics Platform"/>
            <consortium name="The Broad Institute Genome Sequencing Center for Infectious Disease"/>
            <person name="Wu L."/>
            <person name="Ma J."/>
        </authorList>
    </citation>
    <scope>NUCLEOTIDE SEQUENCE [LARGE SCALE GENOMIC DNA]</scope>
    <source>
        <strain evidence="10">JCM 17459</strain>
    </source>
</reference>
<comment type="subcellular location">
    <subcellularLocation>
        <location evidence="1">Cell membrane</location>
        <topology evidence="1">Multi-pass membrane protein</topology>
    </subcellularLocation>
</comment>
<feature type="transmembrane region" description="Helical" evidence="6">
    <location>
        <begin position="68"/>
        <end position="89"/>
    </location>
</feature>
<dbReference type="SUPFAM" id="SSF90123">
    <property type="entry name" value="ABC transporter transmembrane region"/>
    <property type="match status" value="1"/>
</dbReference>
<dbReference type="Proteomes" id="UP001499841">
    <property type="component" value="Unassembled WGS sequence"/>
</dbReference>
<dbReference type="CDD" id="cd07346">
    <property type="entry name" value="ABC_6TM_exporters"/>
    <property type="match status" value="1"/>
</dbReference>
<evidence type="ECO:0000259" key="7">
    <source>
        <dbReference type="PROSITE" id="PS50893"/>
    </source>
</evidence>